<organism evidence="1 2">
    <name type="scientific">Mesorhizobium delmotii</name>
    <dbReference type="NCBI Taxonomy" id="1631247"/>
    <lineage>
        <taxon>Bacteria</taxon>
        <taxon>Pseudomonadati</taxon>
        <taxon>Pseudomonadota</taxon>
        <taxon>Alphaproteobacteria</taxon>
        <taxon>Hyphomicrobiales</taxon>
        <taxon>Phyllobacteriaceae</taxon>
        <taxon>Mesorhizobium</taxon>
    </lineage>
</organism>
<evidence type="ECO:0000313" key="1">
    <source>
        <dbReference type="EMBL" id="SJM30140.1"/>
    </source>
</evidence>
<dbReference type="Gene3D" id="3.40.720.10">
    <property type="entry name" value="Alkaline Phosphatase, subunit A"/>
    <property type="match status" value="1"/>
</dbReference>
<gene>
    <name evidence="1" type="ORF">BQ8482_130039</name>
</gene>
<dbReference type="Proteomes" id="UP000245698">
    <property type="component" value="Unassembled WGS sequence"/>
</dbReference>
<dbReference type="InterPro" id="IPR017850">
    <property type="entry name" value="Alkaline_phosphatase_core_sf"/>
</dbReference>
<dbReference type="InterPro" id="IPR002591">
    <property type="entry name" value="Phosphodiest/P_Trfase"/>
</dbReference>
<proteinExistence type="predicted"/>
<protein>
    <recommendedName>
        <fullName evidence="3">Nucleotide pyrophosphatase</fullName>
    </recommendedName>
</protein>
<keyword evidence="2" id="KW-1185">Reference proteome</keyword>
<dbReference type="SUPFAM" id="SSF53649">
    <property type="entry name" value="Alkaline phosphatase-like"/>
    <property type="match status" value="1"/>
</dbReference>
<dbReference type="PANTHER" id="PTHR10151:SF120">
    <property type="entry name" value="BIS(5'-ADENOSYL)-TRIPHOSPHATASE"/>
    <property type="match status" value="1"/>
</dbReference>
<dbReference type="RefSeq" id="WP_123147664.1">
    <property type="nucleotide sequence ID" value="NZ_FUIG01000019.1"/>
</dbReference>
<dbReference type="GO" id="GO:0016787">
    <property type="term" value="F:hydrolase activity"/>
    <property type="evidence" value="ECO:0007669"/>
    <property type="project" value="UniProtKB-ARBA"/>
</dbReference>
<sequence length="422" mass="44934">MRRVAAVILDGLRRDFVRPEATPNLARLKERSTWFTAHRSAVPSVTRVCSSSFATGSYPARHGLEGNSLALLENDRLVIHDAGHPDFLQHRRRVTGKSLIVPTLAERIAEFGGAVTFSNVSPGAAYAHDPDGHGFVYHRTGSYGPGRDPVPEDAALNIGIDVAGDRAMTQRFIKEALTDRRPALSLLWLGHPDTTQHEVPLGSPEHLQVLRDADDHVGLIIDRVNLLRADKEDVLLIVGSDHGHQTVHAVVDVEDEVARLGFADPLAAGDLVVVPNGTAVLIYASPAGRRHVPALAERLRDQTWAGPVFAGEALGDIGQSDARGLAVFVSMASDDQPNEFGVPGRSFAAKPLAGKPDRLGCGQHGGLGAYEQSPFLMIDGVGFAPGAVRSSSCSLVDIAPTILAHLALPTEGCDGLPLQTTT</sequence>
<dbReference type="PANTHER" id="PTHR10151">
    <property type="entry name" value="ECTONUCLEOTIDE PYROPHOSPHATASE/PHOSPHODIESTERASE"/>
    <property type="match status" value="1"/>
</dbReference>
<dbReference type="Pfam" id="PF01663">
    <property type="entry name" value="Phosphodiest"/>
    <property type="match status" value="1"/>
</dbReference>
<dbReference type="AlphaFoldDB" id="A0A2P9AGA1"/>
<name>A0A2P9AGA1_9HYPH</name>
<dbReference type="EMBL" id="FUIG01000019">
    <property type="protein sequence ID" value="SJM30140.1"/>
    <property type="molecule type" value="Genomic_DNA"/>
</dbReference>
<reference evidence="2" key="1">
    <citation type="submission" date="2016-12" db="EMBL/GenBank/DDBJ databases">
        <authorList>
            <person name="Brunel B."/>
        </authorList>
    </citation>
    <scope>NUCLEOTIDE SEQUENCE [LARGE SCALE GENOMIC DNA]</scope>
</reference>
<accession>A0A2P9AGA1</accession>
<evidence type="ECO:0008006" key="3">
    <source>
        <dbReference type="Google" id="ProtNLM"/>
    </source>
</evidence>
<evidence type="ECO:0000313" key="2">
    <source>
        <dbReference type="Proteomes" id="UP000245698"/>
    </source>
</evidence>